<dbReference type="InterPro" id="IPR007373">
    <property type="entry name" value="Thiamin_PyroPKinase_B1-bd"/>
</dbReference>
<dbReference type="InterPro" id="IPR036759">
    <property type="entry name" value="TPK_catalytic_sf"/>
</dbReference>
<dbReference type="GO" id="GO:0005524">
    <property type="term" value="F:ATP binding"/>
    <property type="evidence" value="ECO:0007669"/>
    <property type="project" value="UniProtKB-KW"/>
</dbReference>
<feature type="domain" description="Thiamin pyrophosphokinase thiamin-binding" evidence="5">
    <location>
        <begin position="2"/>
        <end position="55"/>
    </location>
</feature>
<evidence type="ECO:0000256" key="4">
    <source>
        <dbReference type="ARBA" id="ARBA00022840"/>
    </source>
</evidence>
<organism evidence="6">
    <name type="scientific">bioreactor metagenome</name>
    <dbReference type="NCBI Taxonomy" id="1076179"/>
    <lineage>
        <taxon>unclassified sequences</taxon>
        <taxon>metagenomes</taxon>
        <taxon>ecological metagenomes</taxon>
    </lineage>
</organism>
<dbReference type="SMART" id="SM00983">
    <property type="entry name" value="TPK_B1_binding"/>
    <property type="match status" value="1"/>
</dbReference>
<protein>
    <recommendedName>
        <fullName evidence="5">Thiamin pyrophosphokinase thiamin-binding domain-containing protein</fullName>
    </recommendedName>
</protein>
<reference evidence="6" key="1">
    <citation type="submission" date="2019-08" db="EMBL/GenBank/DDBJ databases">
        <authorList>
            <person name="Kucharzyk K."/>
            <person name="Murdoch R.W."/>
            <person name="Higgins S."/>
            <person name="Loffler F."/>
        </authorList>
    </citation>
    <scope>NUCLEOTIDE SEQUENCE</scope>
</reference>
<dbReference type="AlphaFoldDB" id="A0A645FDY4"/>
<evidence type="ECO:0000259" key="5">
    <source>
        <dbReference type="SMART" id="SM00983"/>
    </source>
</evidence>
<dbReference type="SUPFAM" id="SSF63862">
    <property type="entry name" value="Thiamin pyrophosphokinase, substrate-binding domain"/>
    <property type="match status" value="1"/>
</dbReference>
<dbReference type="PANTHER" id="PTHR41299:SF1">
    <property type="entry name" value="THIAMINE PYROPHOSPHOKINASE"/>
    <property type="match status" value="1"/>
</dbReference>
<proteinExistence type="predicted"/>
<name>A0A645FDY4_9ZZZZ</name>
<evidence type="ECO:0000313" key="6">
    <source>
        <dbReference type="EMBL" id="MPN11806.1"/>
    </source>
</evidence>
<sequence length="61" mass="6908">MSLFAFCDDVEKLTIKNAKYPLVDEFLPFYSSLCISNEQNSDLPIIVSFEKGTLLVMLSND</sequence>
<gene>
    <name evidence="6" type="ORF">SDC9_159114</name>
</gene>
<dbReference type="GO" id="GO:0004788">
    <property type="term" value="F:thiamine diphosphokinase activity"/>
    <property type="evidence" value="ECO:0007669"/>
    <property type="project" value="InterPro"/>
</dbReference>
<accession>A0A645FDY4</accession>
<dbReference type="Gene3D" id="3.40.50.10240">
    <property type="entry name" value="Thiamin pyrophosphokinase, catalytic domain"/>
    <property type="match status" value="1"/>
</dbReference>
<dbReference type="GO" id="GO:0030975">
    <property type="term" value="F:thiamine binding"/>
    <property type="evidence" value="ECO:0007669"/>
    <property type="project" value="InterPro"/>
</dbReference>
<dbReference type="EMBL" id="VSSQ01058069">
    <property type="protein sequence ID" value="MPN11806.1"/>
    <property type="molecule type" value="Genomic_DNA"/>
</dbReference>
<keyword evidence="2" id="KW-0547">Nucleotide-binding</keyword>
<dbReference type="GO" id="GO:0009229">
    <property type="term" value="P:thiamine diphosphate biosynthetic process"/>
    <property type="evidence" value="ECO:0007669"/>
    <property type="project" value="InterPro"/>
</dbReference>
<keyword evidence="4" id="KW-0067">ATP-binding</keyword>
<evidence type="ECO:0000256" key="2">
    <source>
        <dbReference type="ARBA" id="ARBA00022741"/>
    </source>
</evidence>
<dbReference type="InterPro" id="IPR036371">
    <property type="entry name" value="TPK_B1-bd_sf"/>
</dbReference>
<dbReference type="InterPro" id="IPR053149">
    <property type="entry name" value="TPK"/>
</dbReference>
<dbReference type="PANTHER" id="PTHR41299">
    <property type="entry name" value="THIAMINE PYROPHOSPHOKINASE"/>
    <property type="match status" value="1"/>
</dbReference>
<evidence type="ECO:0000256" key="3">
    <source>
        <dbReference type="ARBA" id="ARBA00022777"/>
    </source>
</evidence>
<dbReference type="Pfam" id="PF04265">
    <property type="entry name" value="TPK_B1_binding"/>
    <property type="match status" value="1"/>
</dbReference>
<evidence type="ECO:0000256" key="1">
    <source>
        <dbReference type="ARBA" id="ARBA00022679"/>
    </source>
</evidence>
<dbReference type="GO" id="GO:0016301">
    <property type="term" value="F:kinase activity"/>
    <property type="evidence" value="ECO:0007669"/>
    <property type="project" value="UniProtKB-KW"/>
</dbReference>
<keyword evidence="3" id="KW-0418">Kinase</keyword>
<comment type="caution">
    <text evidence="6">The sequence shown here is derived from an EMBL/GenBank/DDBJ whole genome shotgun (WGS) entry which is preliminary data.</text>
</comment>
<keyword evidence="1" id="KW-0808">Transferase</keyword>